<evidence type="ECO:0000313" key="3">
    <source>
        <dbReference type="EMBL" id="KAF9739135.1"/>
    </source>
</evidence>
<reference evidence="3" key="1">
    <citation type="journal article" date="2020" name="Mol. Plant Microbe Interact.">
        <title>Genome Sequence of the Biocontrol Agent Coniothyrium minitans strain Conio (IMI 134523).</title>
        <authorList>
            <person name="Patel D."/>
            <person name="Shittu T.A."/>
            <person name="Baroncelli R."/>
            <person name="Muthumeenakshi S."/>
            <person name="Osborne T.H."/>
            <person name="Janganan T.K."/>
            <person name="Sreenivasaprasad S."/>
        </authorList>
    </citation>
    <scope>NUCLEOTIDE SEQUENCE</scope>
    <source>
        <strain evidence="3">Conio</strain>
    </source>
</reference>
<feature type="compositionally biased region" description="Polar residues" evidence="1">
    <location>
        <begin position="14"/>
        <end position="25"/>
    </location>
</feature>
<keyword evidence="4" id="KW-1185">Reference proteome</keyword>
<accession>A0A9P6KUB2</accession>
<dbReference type="Gene3D" id="3.40.50.2300">
    <property type="match status" value="1"/>
</dbReference>
<feature type="region of interest" description="Disordered" evidence="1">
    <location>
        <begin position="1155"/>
        <end position="1180"/>
    </location>
</feature>
<dbReference type="GO" id="GO:0003676">
    <property type="term" value="F:nucleic acid binding"/>
    <property type="evidence" value="ECO:0007669"/>
    <property type="project" value="InterPro"/>
</dbReference>
<feature type="domain" description="Piwi" evidence="2">
    <location>
        <begin position="796"/>
        <end position="1119"/>
    </location>
</feature>
<dbReference type="OrthoDB" id="10252740at2759"/>
<evidence type="ECO:0000256" key="1">
    <source>
        <dbReference type="SAM" id="MobiDB-lite"/>
    </source>
</evidence>
<dbReference type="SMART" id="SM00950">
    <property type="entry name" value="Piwi"/>
    <property type="match status" value="1"/>
</dbReference>
<dbReference type="InterPro" id="IPR045246">
    <property type="entry name" value="Piwi_ago-like"/>
</dbReference>
<dbReference type="Gene3D" id="3.30.420.10">
    <property type="entry name" value="Ribonuclease H-like superfamily/Ribonuclease H"/>
    <property type="match status" value="1"/>
</dbReference>
<feature type="compositionally biased region" description="Polar residues" evidence="1">
    <location>
        <begin position="137"/>
        <end position="147"/>
    </location>
</feature>
<dbReference type="InterPro" id="IPR003165">
    <property type="entry name" value="Piwi"/>
</dbReference>
<protein>
    <submittedName>
        <fullName evidence="3">Piwi domain-containing protein</fullName>
    </submittedName>
</protein>
<dbReference type="CDD" id="cd04657">
    <property type="entry name" value="Piwi_ago-like"/>
    <property type="match status" value="1"/>
</dbReference>
<dbReference type="InterPro" id="IPR012337">
    <property type="entry name" value="RNaseH-like_sf"/>
</dbReference>
<evidence type="ECO:0000313" key="4">
    <source>
        <dbReference type="Proteomes" id="UP000756921"/>
    </source>
</evidence>
<dbReference type="Proteomes" id="UP000756921">
    <property type="component" value="Unassembled WGS sequence"/>
</dbReference>
<feature type="region of interest" description="Disordered" evidence="1">
    <location>
        <begin position="106"/>
        <end position="171"/>
    </location>
</feature>
<dbReference type="SUPFAM" id="SSF53098">
    <property type="entry name" value="Ribonuclease H-like"/>
    <property type="match status" value="1"/>
</dbReference>
<dbReference type="InterPro" id="IPR036085">
    <property type="entry name" value="PAZ_dom_sf"/>
</dbReference>
<feature type="region of interest" description="Disordered" evidence="1">
    <location>
        <begin position="1"/>
        <end position="25"/>
    </location>
</feature>
<dbReference type="SUPFAM" id="SSF101690">
    <property type="entry name" value="PAZ domain"/>
    <property type="match status" value="1"/>
</dbReference>
<dbReference type="Pfam" id="PF02171">
    <property type="entry name" value="Piwi"/>
    <property type="match status" value="1"/>
</dbReference>
<dbReference type="EMBL" id="WJXW01000002">
    <property type="protein sequence ID" value="KAF9739135.1"/>
    <property type="molecule type" value="Genomic_DNA"/>
</dbReference>
<feature type="compositionally biased region" description="Basic and acidic residues" evidence="1">
    <location>
        <begin position="106"/>
        <end position="136"/>
    </location>
</feature>
<organism evidence="3 4">
    <name type="scientific">Paraphaeosphaeria minitans</name>
    <dbReference type="NCBI Taxonomy" id="565426"/>
    <lineage>
        <taxon>Eukaryota</taxon>
        <taxon>Fungi</taxon>
        <taxon>Dikarya</taxon>
        <taxon>Ascomycota</taxon>
        <taxon>Pezizomycotina</taxon>
        <taxon>Dothideomycetes</taxon>
        <taxon>Pleosporomycetidae</taxon>
        <taxon>Pleosporales</taxon>
        <taxon>Massarineae</taxon>
        <taxon>Didymosphaeriaceae</taxon>
        <taxon>Paraphaeosphaeria</taxon>
    </lineage>
</organism>
<dbReference type="PANTHER" id="PTHR22891">
    <property type="entry name" value="EUKARYOTIC TRANSLATION INITIATION FACTOR 2C"/>
    <property type="match status" value="1"/>
</dbReference>
<dbReference type="AlphaFoldDB" id="A0A9P6KUB2"/>
<dbReference type="InterPro" id="IPR036397">
    <property type="entry name" value="RNaseH_sf"/>
</dbReference>
<name>A0A9P6KUB2_9PLEO</name>
<feature type="compositionally biased region" description="Basic and acidic residues" evidence="1">
    <location>
        <begin position="1170"/>
        <end position="1180"/>
    </location>
</feature>
<sequence>MPPKPRSGHGFQKPANNPRPSGPTLQQLRQDEQRAITDQILIAPCVRCGDTSHACLDCSNTATYHSTGPYGSLSAGKKLGADKWIDEIKKKYAANKRDLKFAQAIKNREKQDREKVSDEQKPGDQGTEEKTREQRAQDSNASTPSQKVNERTQKPRVAQPAVATSSSHTQVLRHVPASVPASATGQASLPTRTQHIIRYPEVQRTVFERTQPPTGEPRRGETLENLLRQEYKVNRDSSMEKKLGVLDQSQLQFPKREVYAPESTSVWTNHFEIRFKKDVIFHKYTILPSFDTLSKKRIKDMMKTAIESCDFLRNNQASFATDYFDTIISWTDLHNKIQADQHKRLSGSSVNLVSSQWELVTVLEASTPRRLTIQYQGTVDIGSLFSYSNADPTHANDNLGPTLKDLNIVISKCFDEAPASGAALQSTFQTGTNKYYLKDSYRPLTDGPPRNRICNSLETSRGFEYQMKPGVAKTLLNLQTRTSASFRPKLVSEIMQDGDTVNQNDLMELDALFKGLWVRIEYERGEPSEPVIRAMLNTEQARVKQIQGLGDAVSQVRFDKENGTSITVREHLENSELRASVCPNLRAVNLGSPQDPKWYAPEQLRIMPFQLYKDVLPPRWTAGMIETACVRPIVNSALIEVSGMRTMGLPPTQIGHSIPIPLCPVININPSMMMIPSQTLPFPRARYGNSPKAGDQPVIPLKAHWNTRGKRLFQVNQPNQQVRVTLLTDPRIPQADNAITTRSFKTFSDFAGPANGNFNNYQLANVRRQNTKQITPTMSRANIRTAMDQCKGNTDLFLLILRDKDYDAYSHFKDLADCEFGIGSICITAPKMKSSIGEKMGNIMLKMNLKLGGINHTIEGGLVQGTFADTLVLGADVTHPGPTSIPGCPSVAAFVGSVDAHAGRFLGSMRLQHRSKKEMIDEVESMVKERIVDWVMEQRNSKTKKGQALLPKHILYYRDGVSDDQFSQVKNQELPEIRKAFWAAVKELKANKVIRDDEDPKLPKLTAIICIKRHSVRFYPLEKDQDNTGNCKPGTLVDSVITSPYSMDFYLQSHAAIQGTAKPAHYFVIENEMGMSEANIRQLTHELCYTYVRATSGVSYASPAYYADRLCERGRCYLRDFFVRTNDGRPYRQELERDQRTLKNAQHASIVARYGPERDPATRKKRARHPKEEEQRRVDKDVNARATNDWVWERAAVKFYGGRWVDGRPCPGPARNPFHDNVRKTMFWM</sequence>
<gene>
    <name evidence="3" type="ORF">PMIN01_01769</name>
</gene>
<dbReference type="Gene3D" id="2.170.260.10">
    <property type="entry name" value="paz domain"/>
    <property type="match status" value="1"/>
</dbReference>
<proteinExistence type="predicted"/>
<comment type="caution">
    <text evidence="3">The sequence shown here is derived from an EMBL/GenBank/DDBJ whole genome shotgun (WGS) entry which is preliminary data.</text>
</comment>
<dbReference type="PROSITE" id="PS50822">
    <property type="entry name" value="PIWI"/>
    <property type="match status" value="1"/>
</dbReference>
<evidence type="ECO:0000259" key="2">
    <source>
        <dbReference type="PROSITE" id="PS50822"/>
    </source>
</evidence>